<dbReference type="EMBL" id="JBHFFA010000008">
    <property type="protein sequence ID" value="KAL2608717.1"/>
    <property type="molecule type" value="Genomic_DNA"/>
</dbReference>
<dbReference type="Proteomes" id="UP001605036">
    <property type="component" value="Unassembled WGS sequence"/>
</dbReference>
<comment type="subcellular location">
    <subcellularLocation>
        <location evidence="2">Lipid droplet</location>
    </subcellularLocation>
    <subcellularLocation>
        <location evidence="1">Membrane</location>
        <topology evidence="1">Multi-pass membrane protein</topology>
    </subcellularLocation>
</comment>
<evidence type="ECO:0000256" key="3">
    <source>
        <dbReference type="ARBA" id="ARBA00010858"/>
    </source>
</evidence>
<reference evidence="9 10" key="1">
    <citation type="submission" date="2024-09" db="EMBL/GenBank/DDBJ databases">
        <title>Chromosome-scale assembly of Riccia fluitans.</title>
        <authorList>
            <person name="Paukszto L."/>
            <person name="Sawicki J."/>
            <person name="Karawczyk K."/>
            <person name="Piernik-Szablinska J."/>
            <person name="Szczecinska M."/>
            <person name="Mazdziarz M."/>
        </authorList>
    </citation>
    <scope>NUCLEOTIDE SEQUENCE [LARGE SCALE GENOMIC DNA]</scope>
    <source>
        <strain evidence="9">Rf_01</strain>
        <tissue evidence="9">Aerial parts of the thallus</tissue>
    </source>
</reference>
<keyword evidence="4" id="KW-0551">Lipid droplet</keyword>
<evidence type="ECO:0000256" key="8">
    <source>
        <dbReference type="SAM" id="Phobius"/>
    </source>
</evidence>
<name>A0ABD1XIF0_9MARC</name>
<evidence type="ECO:0000256" key="4">
    <source>
        <dbReference type="ARBA" id="ARBA00022677"/>
    </source>
</evidence>
<evidence type="ECO:0000256" key="6">
    <source>
        <dbReference type="ARBA" id="ARBA00022989"/>
    </source>
</evidence>
<dbReference type="GO" id="GO:0016020">
    <property type="term" value="C:membrane"/>
    <property type="evidence" value="ECO:0007669"/>
    <property type="project" value="UniProtKB-SubCell"/>
</dbReference>
<accession>A0ABD1XIF0</accession>
<keyword evidence="10" id="KW-1185">Reference proteome</keyword>
<dbReference type="AlphaFoldDB" id="A0ABD1XIF0"/>
<evidence type="ECO:0000256" key="1">
    <source>
        <dbReference type="ARBA" id="ARBA00004141"/>
    </source>
</evidence>
<evidence type="ECO:0000256" key="5">
    <source>
        <dbReference type="ARBA" id="ARBA00022692"/>
    </source>
</evidence>
<keyword evidence="6 8" id="KW-1133">Transmembrane helix</keyword>
<evidence type="ECO:0000256" key="7">
    <source>
        <dbReference type="ARBA" id="ARBA00023136"/>
    </source>
</evidence>
<organism evidence="9 10">
    <name type="scientific">Riccia fluitans</name>
    <dbReference type="NCBI Taxonomy" id="41844"/>
    <lineage>
        <taxon>Eukaryota</taxon>
        <taxon>Viridiplantae</taxon>
        <taxon>Streptophyta</taxon>
        <taxon>Embryophyta</taxon>
        <taxon>Marchantiophyta</taxon>
        <taxon>Marchantiopsida</taxon>
        <taxon>Marchantiidae</taxon>
        <taxon>Marchantiales</taxon>
        <taxon>Ricciaceae</taxon>
        <taxon>Riccia</taxon>
    </lineage>
</organism>
<sequence>MSTIEHFTDAPQNTGPTLRQRIATAAIFIVSTLLTAVTLTTVGGLVMVLTFVFSPVLVPLATVLLLGAVALVTPVSFTVAVVFSLRWLYRYFKGRHRSVLDEVAHVENTPGKTFSLQEVLNTCEGTESAGRFHLYY</sequence>
<comment type="caution">
    <text evidence="9">The sequence shown here is derived from an EMBL/GenBank/DDBJ whole genome shotgun (WGS) entry which is preliminary data.</text>
</comment>
<dbReference type="GO" id="GO:0005811">
    <property type="term" value="C:lipid droplet"/>
    <property type="evidence" value="ECO:0007669"/>
    <property type="project" value="UniProtKB-SubCell"/>
</dbReference>
<dbReference type="InterPro" id="IPR000136">
    <property type="entry name" value="Oleosin"/>
</dbReference>
<keyword evidence="5 8" id="KW-0812">Transmembrane</keyword>
<feature type="transmembrane region" description="Helical" evidence="8">
    <location>
        <begin position="65"/>
        <end position="89"/>
    </location>
</feature>
<evidence type="ECO:0000313" key="9">
    <source>
        <dbReference type="EMBL" id="KAL2608717.1"/>
    </source>
</evidence>
<evidence type="ECO:0000256" key="2">
    <source>
        <dbReference type="ARBA" id="ARBA00004502"/>
    </source>
</evidence>
<gene>
    <name evidence="9" type="ORF">R1flu_027290</name>
</gene>
<comment type="similarity">
    <text evidence="3">Belongs to the oleosin family.</text>
</comment>
<dbReference type="Pfam" id="PF01277">
    <property type="entry name" value="Oleosin"/>
    <property type="match status" value="1"/>
</dbReference>
<evidence type="ECO:0000313" key="10">
    <source>
        <dbReference type="Proteomes" id="UP001605036"/>
    </source>
</evidence>
<proteinExistence type="inferred from homology"/>
<evidence type="ECO:0008006" key="11">
    <source>
        <dbReference type="Google" id="ProtNLM"/>
    </source>
</evidence>
<keyword evidence="7 8" id="KW-0472">Membrane</keyword>
<protein>
    <recommendedName>
        <fullName evidence="11">Oleosin</fullName>
    </recommendedName>
</protein>
<feature type="transmembrane region" description="Helical" evidence="8">
    <location>
        <begin position="25"/>
        <end position="53"/>
    </location>
</feature>